<sequence length="134" mass="14163">MLLHMGLFNALSALTSKLGSSAPRLAQVDGNAPLVDVAKLSVSTAESLIIVVTDPVGAEVIRTIAESGEAVTLRSAEATVYFKVSAKRELPVHDPRKGWAISLDPELREQITAAVTGPGEFELTDVLAIVVEEN</sequence>
<name>A0A2Z2J4D5_CORST</name>
<dbReference type="EMBL" id="CP021252">
    <property type="protein sequence ID" value="ART21654.1"/>
    <property type="molecule type" value="Genomic_DNA"/>
</dbReference>
<dbReference type="AlphaFoldDB" id="A0A2Z2J4D5"/>
<organism evidence="1 2">
    <name type="scientific">Corynebacterium striatum</name>
    <dbReference type="NCBI Taxonomy" id="43770"/>
    <lineage>
        <taxon>Bacteria</taxon>
        <taxon>Bacillati</taxon>
        <taxon>Actinomycetota</taxon>
        <taxon>Actinomycetes</taxon>
        <taxon>Mycobacteriales</taxon>
        <taxon>Corynebacteriaceae</taxon>
        <taxon>Corynebacterium</taxon>
    </lineage>
</organism>
<evidence type="ECO:0000313" key="2">
    <source>
        <dbReference type="Proteomes" id="UP000250197"/>
    </source>
</evidence>
<gene>
    <name evidence="1" type="ORF">CBE89_09185</name>
</gene>
<protein>
    <submittedName>
        <fullName evidence="1">Uncharacterized protein</fullName>
    </submittedName>
</protein>
<dbReference type="Proteomes" id="UP000250197">
    <property type="component" value="Chromosome"/>
</dbReference>
<reference evidence="1 2" key="1">
    <citation type="submission" date="2017-05" db="EMBL/GenBank/DDBJ databases">
        <title>Complete genome sequence of Corynebacterium striatum KC-Na-1 isolated from Neophocaena asiaeorientalis in Korea.</title>
        <authorList>
            <person name="Kim J.H."/>
            <person name="Lee K."/>
        </authorList>
    </citation>
    <scope>NUCLEOTIDE SEQUENCE [LARGE SCALE GENOMIC DNA]</scope>
    <source>
        <strain evidence="1 2">KC-Na-01</strain>
    </source>
</reference>
<dbReference type="KEGG" id="cstr:CBE89_09185"/>
<proteinExistence type="predicted"/>
<evidence type="ECO:0000313" key="1">
    <source>
        <dbReference type="EMBL" id="ART21654.1"/>
    </source>
</evidence>
<accession>A0A2Z2J4D5</accession>